<dbReference type="InterPro" id="IPR036259">
    <property type="entry name" value="MFS_trans_sf"/>
</dbReference>
<feature type="transmembrane region" description="Helical" evidence="5">
    <location>
        <begin position="389"/>
        <end position="409"/>
    </location>
</feature>
<keyword evidence="8" id="KW-1185">Reference proteome</keyword>
<gene>
    <name evidence="7" type="ORF">ACIB24_10685</name>
</gene>
<comment type="subcellular location">
    <subcellularLocation>
        <location evidence="1">Cell membrane</location>
        <topology evidence="1">Multi-pass membrane protein</topology>
    </subcellularLocation>
</comment>
<name>A0ABW8ANJ3_9ACTN</name>
<reference evidence="7 8" key="1">
    <citation type="submission" date="2024-10" db="EMBL/GenBank/DDBJ databases">
        <title>The Natural Products Discovery Center: Release of the First 8490 Sequenced Strains for Exploring Actinobacteria Biosynthetic Diversity.</title>
        <authorList>
            <person name="Kalkreuter E."/>
            <person name="Kautsar S.A."/>
            <person name="Yang D."/>
            <person name="Bader C.D."/>
            <person name="Teijaro C.N."/>
            <person name="Fluegel L."/>
            <person name="Davis C.M."/>
            <person name="Simpson J.R."/>
            <person name="Lauterbach L."/>
            <person name="Steele A.D."/>
            <person name="Gui C."/>
            <person name="Meng S."/>
            <person name="Li G."/>
            <person name="Viehrig K."/>
            <person name="Ye F."/>
            <person name="Su P."/>
            <person name="Kiefer A.F."/>
            <person name="Nichols A."/>
            <person name="Cepeda A.J."/>
            <person name="Yan W."/>
            <person name="Fan B."/>
            <person name="Jiang Y."/>
            <person name="Adhikari A."/>
            <person name="Zheng C.-J."/>
            <person name="Schuster L."/>
            <person name="Cowan T.M."/>
            <person name="Smanski M.J."/>
            <person name="Chevrette M.G."/>
            <person name="De Carvalho L.P.S."/>
            <person name="Shen B."/>
        </authorList>
    </citation>
    <scope>NUCLEOTIDE SEQUENCE [LARGE SCALE GENOMIC DNA]</scope>
    <source>
        <strain evidence="7 8">NPDC049639</strain>
    </source>
</reference>
<evidence type="ECO:0000256" key="4">
    <source>
        <dbReference type="ARBA" id="ARBA00023136"/>
    </source>
</evidence>
<feature type="domain" description="Major facilitator superfamily (MFS) profile" evidence="6">
    <location>
        <begin position="1"/>
        <end position="414"/>
    </location>
</feature>
<feature type="transmembrane region" description="Helical" evidence="5">
    <location>
        <begin position="363"/>
        <end position="383"/>
    </location>
</feature>
<dbReference type="EMBL" id="JBITLV010000003">
    <property type="protein sequence ID" value="MFI7587527.1"/>
    <property type="molecule type" value="Genomic_DNA"/>
</dbReference>
<evidence type="ECO:0000256" key="5">
    <source>
        <dbReference type="SAM" id="Phobius"/>
    </source>
</evidence>
<dbReference type="Proteomes" id="UP001612915">
    <property type="component" value="Unassembled WGS sequence"/>
</dbReference>
<accession>A0ABW8ANJ3</accession>
<dbReference type="PROSITE" id="PS50850">
    <property type="entry name" value="MFS"/>
    <property type="match status" value="1"/>
</dbReference>
<feature type="transmembrane region" description="Helical" evidence="5">
    <location>
        <begin position="60"/>
        <end position="84"/>
    </location>
</feature>
<dbReference type="PANTHER" id="PTHR23542:SF1">
    <property type="entry name" value="MAJOR FACILITATOR SUPERFAMILY (MFS) PROFILE DOMAIN-CONTAINING PROTEIN"/>
    <property type="match status" value="1"/>
</dbReference>
<evidence type="ECO:0000313" key="7">
    <source>
        <dbReference type="EMBL" id="MFI7587527.1"/>
    </source>
</evidence>
<dbReference type="Gene3D" id="1.20.1250.20">
    <property type="entry name" value="MFS general substrate transporter like domains"/>
    <property type="match status" value="1"/>
</dbReference>
<protein>
    <submittedName>
        <fullName evidence="7">MFS transporter</fullName>
    </submittedName>
</protein>
<dbReference type="InterPro" id="IPR020846">
    <property type="entry name" value="MFS_dom"/>
</dbReference>
<feature type="transmembrane region" description="Helical" evidence="5">
    <location>
        <begin position="104"/>
        <end position="128"/>
    </location>
</feature>
<comment type="caution">
    <text evidence="7">The sequence shown here is derived from an EMBL/GenBank/DDBJ whole genome shotgun (WGS) entry which is preliminary data.</text>
</comment>
<dbReference type="Pfam" id="PF07690">
    <property type="entry name" value="MFS_1"/>
    <property type="match status" value="1"/>
</dbReference>
<keyword evidence="3 5" id="KW-1133">Transmembrane helix</keyword>
<sequence>MTLLVPHAPTASTAQTRTGYRDLPRLAGSAYLPIALLARLPSAMTPIAVLAFVAAGTGSFATAGLAVTGCALGTALGAPLSGLLVDRFGQRPVLTLATLLNAGALLTLPVTGGAAALIGLGVLAGVTAPQIGAMSRTRWIALTALRPGRAPRDELTRVFMSWEGLTDEVSYIAGPALAGLLTAFAGPAAALTVAGSLAAGSGLAFALHPTHALALPRPEPVAGSRADRHGVSALVRRLLVPLLSMSAVGVLFGASQTALTAFAEAVDRPSAGGLLYSGMAVCSAFSAVLMARVPARFDHRVRTLVSGTGLLMGVLAMGAAARAGSLPLVAAAVLFTGVFVSPAMITLNSWVGELAPAGRVATAMALLASAGVTGIAVGASAAGVLADRWGALGAFSAAGVALAVQVLSLSRRGGTTDGDASGSRGD</sequence>
<feature type="transmembrane region" description="Helical" evidence="5">
    <location>
        <begin position="274"/>
        <end position="291"/>
    </location>
</feature>
<dbReference type="PANTHER" id="PTHR23542">
    <property type="match status" value="1"/>
</dbReference>
<evidence type="ECO:0000256" key="1">
    <source>
        <dbReference type="ARBA" id="ARBA00004651"/>
    </source>
</evidence>
<evidence type="ECO:0000313" key="8">
    <source>
        <dbReference type="Proteomes" id="UP001612915"/>
    </source>
</evidence>
<dbReference type="RefSeq" id="WP_398279386.1">
    <property type="nucleotide sequence ID" value="NZ_JBITLV010000003.1"/>
</dbReference>
<evidence type="ECO:0000256" key="2">
    <source>
        <dbReference type="ARBA" id="ARBA00022692"/>
    </source>
</evidence>
<feature type="transmembrane region" description="Helical" evidence="5">
    <location>
        <begin position="303"/>
        <end position="323"/>
    </location>
</feature>
<dbReference type="InterPro" id="IPR011701">
    <property type="entry name" value="MFS"/>
</dbReference>
<dbReference type="SUPFAM" id="SSF103473">
    <property type="entry name" value="MFS general substrate transporter"/>
    <property type="match status" value="1"/>
</dbReference>
<keyword evidence="2 5" id="KW-0812">Transmembrane</keyword>
<evidence type="ECO:0000259" key="6">
    <source>
        <dbReference type="PROSITE" id="PS50850"/>
    </source>
</evidence>
<keyword evidence="4 5" id="KW-0472">Membrane</keyword>
<proteinExistence type="predicted"/>
<feature type="transmembrane region" description="Helical" evidence="5">
    <location>
        <begin position="329"/>
        <end position="351"/>
    </location>
</feature>
<feature type="transmembrane region" description="Helical" evidence="5">
    <location>
        <begin position="30"/>
        <end position="53"/>
    </location>
</feature>
<organism evidence="7 8">
    <name type="scientific">Spongisporangium articulatum</name>
    <dbReference type="NCBI Taxonomy" id="3362603"/>
    <lineage>
        <taxon>Bacteria</taxon>
        <taxon>Bacillati</taxon>
        <taxon>Actinomycetota</taxon>
        <taxon>Actinomycetes</taxon>
        <taxon>Kineosporiales</taxon>
        <taxon>Kineosporiaceae</taxon>
        <taxon>Spongisporangium</taxon>
    </lineage>
</organism>
<evidence type="ECO:0000256" key="3">
    <source>
        <dbReference type="ARBA" id="ARBA00022989"/>
    </source>
</evidence>
<feature type="transmembrane region" description="Helical" evidence="5">
    <location>
        <begin position="238"/>
        <end position="262"/>
    </location>
</feature>